<evidence type="ECO:0000256" key="1">
    <source>
        <dbReference type="SAM" id="MobiDB-lite"/>
    </source>
</evidence>
<proteinExistence type="predicted"/>
<dbReference type="SUPFAM" id="SSF51998">
    <property type="entry name" value="PFL-like glycyl radical enzymes"/>
    <property type="match status" value="1"/>
</dbReference>
<dbReference type="Pfam" id="PF11230">
    <property type="entry name" value="YjjI-like"/>
    <property type="match status" value="1"/>
</dbReference>
<feature type="compositionally biased region" description="Low complexity" evidence="1">
    <location>
        <begin position="288"/>
        <end position="298"/>
    </location>
</feature>
<dbReference type="Proteomes" id="UP000255106">
    <property type="component" value="Unassembled WGS sequence"/>
</dbReference>
<evidence type="ECO:0000313" key="2">
    <source>
        <dbReference type="EMBL" id="STQ14341.1"/>
    </source>
</evidence>
<name>A0A377M9Q5_ENTCL</name>
<dbReference type="InterPro" id="IPR016905">
    <property type="entry name" value="Glycyl_radical_YjjI-like"/>
</dbReference>
<protein>
    <submittedName>
        <fullName evidence="2">Protein YjjI</fullName>
    </submittedName>
</protein>
<gene>
    <name evidence="2" type="primary">yjjI_2</name>
    <name evidence="2" type="ORF">NCTC10005_07195</name>
</gene>
<sequence length="312" mass="34602">MPVYLGHLDALLQPYVRILTQEAIDSRIKRFWRYLDRTLPDAFTHVNIGPADTPITRAILRADAELKQAAPNLTFIYDPDVTPDDLLLEVAKNICECSKPHISHGPVNDKIFTKGRYGIVSCYNSLPLAGGGSTLVRLNLRAIAEHSASPDDFFTRMLPHYCQQQMAIIDARCAFLYQQSGFFENSFLVKEGLIDADRFVPMFGMYGMAEAVNTLCEKAGIDGRYGKSEQANALGYRISEQLAAFVENHAGEIRLETARDAPCTVGNKFRCRYHSGRASAVRRRAGSHHSSAGRGAASPALLRRDQRHSNAG</sequence>
<feature type="compositionally biased region" description="Basic and acidic residues" evidence="1">
    <location>
        <begin position="302"/>
        <end position="312"/>
    </location>
</feature>
<organism evidence="2 3">
    <name type="scientific">Enterobacter cloacae</name>
    <dbReference type="NCBI Taxonomy" id="550"/>
    <lineage>
        <taxon>Bacteria</taxon>
        <taxon>Pseudomonadati</taxon>
        <taxon>Pseudomonadota</taxon>
        <taxon>Gammaproteobacteria</taxon>
        <taxon>Enterobacterales</taxon>
        <taxon>Enterobacteriaceae</taxon>
        <taxon>Enterobacter</taxon>
        <taxon>Enterobacter cloacae complex</taxon>
    </lineage>
</organism>
<feature type="region of interest" description="Disordered" evidence="1">
    <location>
        <begin position="280"/>
        <end position="312"/>
    </location>
</feature>
<reference evidence="2 3" key="1">
    <citation type="submission" date="2018-06" db="EMBL/GenBank/DDBJ databases">
        <authorList>
            <consortium name="Pathogen Informatics"/>
            <person name="Doyle S."/>
        </authorList>
    </citation>
    <scope>NUCLEOTIDE SEQUENCE [LARGE SCALE GENOMIC DNA]</scope>
    <source>
        <strain evidence="2 3">NCTC10005</strain>
    </source>
</reference>
<accession>A0A377M9Q5</accession>
<dbReference type="EMBL" id="UGJB01000004">
    <property type="protein sequence ID" value="STQ14341.1"/>
    <property type="molecule type" value="Genomic_DNA"/>
</dbReference>
<dbReference type="AlphaFoldDB" id="A0A377M9Q5"/>
<evidence type="ECO:0000313" key="3">
    <source>
        <dbReference type="Proteomes" id="UP000255106"/>
    </source>
</evidence>